<dbReference type="GO" id="GO:0005789">
    <property type="term" value="C:endoplasmic reticulum membrane"/>
    <property type="evidence" value="ECO:0007669"/>
    <property type="project" value="TreeGrafter"/>
</dbReference>
<protein>
    <submittedName>
        <fullName evidence="7">SVP26</fullName>
    </submittedName>
</protein>
<feature type="transmembrane region" description="Helical" evidence="6">
    <location>
        <begin position="138"/>
        <end position="160"/>
    </location>
</feature>
<feature type="transmembrane region" description="Helical" evidence="6">
    <location>
        <begin position="95"/>
        <end position="118"/>
    </location>
</feature>
<sequence>MFLQLLSYVGIAVGFIFLVLSIASGLYYISELVEEHTEPTKRFLTKLIYGIMVTFILLLIFDKFPWKLTFFSIFSYYVYLQNLKKFPYVELTSPIFLISCVFVVANHFLWFNHFHYPYIPPIEIRLRPDYEPPRIPSFPEVCSFFGLLIWFVPFALFVSLSAHDNLLPHHIESDASIERKKKNGLAKVVVANLREYLYTISRKLGYELDPQHGRLA</sequence>
<evidence type="ECO:0000256" key="2">
    <source>
        <dbReference type="ARBA" id="ARBA00008096"/>
    </source>
</evidence>
<feature type="transmembrane region" description="Helical" evidence="6">
    <location>
        <begin position="6"/>
        <end position="30"/>
    </location>
</feature>
<accession>A0A8J5QH71</accession>
<reference evidence="7 8" key="1">
    <citation type="journal article" date="2021" name="DNA Res.">
        <title>Genome analysis of Candida subhashii reveals its hybrid nature and dual mitochondrial genome conformations.</title>
        <authorList>
            <person name="Mixao V."/>
            <person name="Hegedusova E."/>
            <person name="Saus E."/>
            <person name="Pryszcz L.P."/>
            <person name="Cillingova A."/>
            <person name="Nosek J."/>
            <person name="Gabaldon T."/>
        </authorList>
    </citation>
    <scope>NUCLEOTIDE SEQUENCE [LARGE SCALE GENOMIC DNA]</scope>
    <source>
        <strain evidence="7 8">CBS 10753</strain>
    </source>
</reference>
<dbReference type="GO" id="GO:0030134">
    <property type="term" value="C:COPII-coated ER to Golgi transport vesicle"/>
    <property type="evidence" value="ECO:0007669"/>
    <property type="project" value="TreeGrafter"/>
</dbReference>
<comment type="subcellular location">
    <subcellularLocation>
        <location evidence="1">Membrane</location>
        <topology evidence="1">Multi-pass membrane protein</topology>
    </subcellularLocation>
</comment>
<dbReference type="Proteomes" id="UP000694255">
    <property type="component" value="Unassembled WGS sequence"/>
</dbReference>
<dbReference type="GeneID" id="73470254"/>
<dbReference type="GO" id="GO:0097020">
    <property type="term" value="F:COPII receptor activity"/>
    <property type="evidence" value="ECO:0007669"/>
    <property type="project" value="InterPro"/>
</dbReference>
<evidence type="ECO:0000313" key="8">
    <source>
        <dbReference type="Proteomes" id="UP000694255"/>
    </source>
</evidence>
<dbReference type="PANTHER" id="PTHR13144:SF0">
    <property type="entry name" value="PROTEIN TEX261"/>
    <property type="match status" value="1"/>
</dbReference>
<dbReference type="OrthoDB" id="28257at2759"/>
<dbReference type="Pfam" id="PF04148">
    <property type="entry name" value="Erv26"/>
    <property type="match status" value="1"/>
</dbReference>
<dbReference type="GO" id="GO:0006888">
    <property type="term" value="P:endoplasmic reticulum to Golgi vesicle-mediated transport"/>
    <property type="evidence" value="ECO:0007669"/>
    <property type="project" value="InterPro"/>
</dbReference>
<evidence type="ECO:0000256" key="4">
    <source>
        <dbReference type="ARBA" id="ARBA00022989"/>
    </source>
</evidence>
<name>A0A8J5QH71_9ASCO</name>
<dbReference type="RefSeq" id="XP_049263260.1">
    <property type="nucleotide sequence ID" value="XM_049407311.1"/>
</dbReference>
<evidence type="ECO:0000256" key="6">
    <source>
        <dbReference type="SAM" id="Phobius"/>
    </source>
</evidence>
<dbReference type="PANTHER" id="PTHR13144">
    <property type="entry name" value="TEX261 PROTEIN"/>
    <property type="match status" value="1"/>
</dbReference>
<organism evidence="7 8">
    <name type="scientific">[Candida] subhashii</name>
    <dbReference type="NCBI Taxonomy" id="561895"/>
    <lineage>
        <taxon>Eukaryota</taxon>
        <taxon>Fungi</taxon>
        <taxon>Dikarya</taxon>
        <taxon>Ascomycota</taxon>
        <taxon>Saccharomycotina</taxon>
        <taxon>Pichiomycetes</taxon>
        <taxon>Debaryomycetaceae</taxon>
        <taxon>Spathaspora</taxon>
    </lineage>
</organism>
<evidence type="ECO:0000313" key="7">
    <source>
        <dbReference type="EMBL" id="KAG7663027.1"/>
    </source>
</evidence>
<evidence type="ECO:0000256" key="5">
    <source>
        <dbReference type="ARBA" id="ARBA00023136"/>
    </source>
</evidence>
<keyword evidence="4 6" id="KW-1133">Transmembrane helix</keyword>
<dbReference type="InterPro" id="IPR007277">
    <property type="entry name" value="Svp26/Tex261"/>
</dbReference>
<comment type="similarity">
    <text evidence="2">Belongs to the SVP26 family.</text>
</comment>
<keyword evidence="8" id="KW-1185">Reference proteome</keyword>
<keyword evidence="3 6" id="KW-0812">Transmembrane</keyword>
<keyword evidence="5 6" id="KW-0472">Membrane</keyword>
<evidence type="ECO:0000256" key="3">
    <source>
        <dbReference type="ARBA" id="ARBA00022692"/>
    </source>
</evidence>
<proteinExistence type="inferred from homology"/>
<gene>
    <name evidence="7" type="ORF">J8A68_003454</name>
</gene>
<dbReference type="EMBL" id="JAGSYN010000153">
    <property type="protein sequence ID" value="KAG7663027.1"/>
    <property type="molecule type" value="Genomic_DNA"/>
</dbReference>
<comment type="caution">
    <text evidence="7">The sequence shown here is derived from an EMBL/GenBank/DDBJ whole genome shotgun (WGS) entry which is preliminary data.</text>
</comment>
<evidence type="ECO:0000256" key="1">
    <source>
        <dbReference type="ARBA" id="ARBA00004141"/>
    </source>
</evidence>
<dbReference type="GO" id="GO:0000139">
    <property type="term" value="C:Golgi membrane"/>
    <property type="evidence" value="ECO:0007669"/>
    <property type="project" value="TreeGrafter"/>
</dbReference>
<feature type="transmembrane region" description="Helical" evidence="6">
    <location>
        <begin position="42"/>
        <end position="60"/>
    </location>
</feature>
<dbReference type="AlphaFoldDB" id="A0A8J5QH71"/>